<evidence type="ECO:0000313" key="1">
    <source>
        <dbReference type="EMBL" id="KAF7392886.1"/>
    </source>
</evidence>
<proteinExistence type="predicted"/>
<dbReference type="AlphaFoldDB" id="A0A834JQX0"/>
<comment type="caution">
    <text evidence="1">The sequence shown here is derived from an EMBL/GenBank/DDBJ whole genome shotgun (WGS) entry which is preliminary data.</text>
</comment>
<keyword evidence="2" id="KW-1185">Reference proteome</keyword>
<organism evidence="1 2">
    <name type="scientific">Vespula vulgaris</name>
    <name type="common">Yellow jacket</name>
    <name type="synonym">Wasp</name>
    <dbReference type="NCBI Taxonomy" id="7454"/>
    <lineage>
        <taxon>Eukaryota</taxon>
        <taxon>Metazoa</taxon>
        <taxon>Ecdysozoa</taxon>
        <taxon>Arthropoda</taxon>
        <taxon>Hexapoda</taxon>
        <taxon>Insecta</taxon>
        <taxon>Pterygota</taxon>
        <taxon>Neoptera</taxon>
        <taxon>Endopterygota</taxon>
        <taxon>Hymenoptera</taxon>
        <taxon>Apocrita</taxon>
        <taxon>Aculeata</taxon>
        <taxon>Vespoidea</taxon>
        <taxon>Vespidae</taxon>
        <taxon>Vespinae</taxon>
        <taxon>Vespula</taxon>
    </lineage>
</organism>
<dbReference type="Proteomes" id="UP000614350">
    <property type="component" value="Unassembled WGS sequence"/>
</dbReference>
<dbReference type="EMBL" id="JACSEA010000009">
    <property type="protein sequence ID" value="KAF7392886.1"/>
    <property type="molecule type" value="Genomic_DNA"/>
</dbReference>
<name>A0A834JQX0_VESVU</name>
<gene>
    <name evidence="1" type="ORF">HZH66_008719</name>
</gene>
<accession>A0A834JQX0</accession>
<reference evidence="1" key="1">
    <citation type="journal article" date="2020" name="G3 (Bethesda)">
        <title>High-Quality Assemblies for Three Invasive Social Wasps from the &lt;i&gt;Vespula&lt;/i&gt; Genus.</title>
        <authorList>
            <person name="Harrop T.W.R."/>
            <person name="Guhlin J."/>
            <person name="McLaughlin G.M."/>
            <person name="Permina E."/>
            <person name="Stockwell P."/>
            <person name="Gilligan J."/>
            <person name="Le Lec M.F."/>
            <person name="Gruber M.A.M."/>
            <person name="Quinn O."/>
            <person name="Lovegrove M."/>
            <person name="Duncan E.J."/>
            <person name="Remnant E.J."/>
            <person name="Van Eeckhoven J."/>
            <person name="Graham B."/>
            <person name="Knapp R.A."/>
            <person name="Langford K.W."/>
            <person name="Kronenberg Z."/>
            <person name="Press M.O."/>
            <person name="Eacker S.M."/>
            <person name="Wilson-Rankin E.E."/>
            <person name="Purcell J."/>
            <person name="Lester P.J."/>
            <person name="Dearden P.K."/>
        </authorList>
    </citation>
    <scope>NUCLEOTIDE SEQUENCE</scope>
    <source>
        <strain evidence="1">Marl-1</strain>
    </source>
</reference>
<evidence type="ECO:0000313" key="2">
    <source>
        <dbReference type="Proteomes" id="UP000614350"/>
    </source>
</evidence>
<sequence>MDVIRYYVSVSNFLGDAMFVELPRVRLDGGARAFRQHWGYESRPLAPPPPLIEEDEAAVEPETVSLREANTASPIGERVLVDLSVTSKTIYSAHGQENHTTVLPLATLTTCRNYPSGCTILECRLDDFNRPVAQILQVPGPDSNVNNQKMGLCVEAKQMSTGPCSRVTSCPIEETCKRNNNNIHCCAGPIVDKIRDVSNNQKNNQRPCSRSNRIKLICIPAEDEENDEEEQLEIEERERCREEEEEEEEEVVICPNIIKEQTETLENILKPGEVLICRPIPPFSESTNCTVNDTIEKFPLECCSRRNGLDSTKSRSFYRPCPADQSTNKQENYICSMRCSKSMDKPRDCTSKNDECRRDIDISSKIVECPSFRKKCCKEELSPSCCSQDSFDCYKDFVSANQLEKYRACRSKRNGLQDECYLPLPRNIKCKIREQCYKNRMEQCYKNRMKQCLELG</sequence>
<protein>
    <submittedName>
        <fullName evidence="1">Uncharacterized protein</fullName>
    </submittedName>
</protein>